<evidence type="ECO:0000256" key="1">
    <source>
        <dbReference type="SAM" id="MobiDB-lite"/>
    </source>
</evidence>
<proteinExistence type="predicted"/>
<sequence length="247" mass="28015">MSENSQEYVAEIAQWRVKSGFWTLADLINNTAEVLEYDESTTRREATRMARQIVIPLWNEQLALQQSWPQEEKTIEEKLAVAFDSLDKNHKIPALMNFTCCRTCGVSEIGMDRTEDDAVGYAFFHEQTTEGFVKFPGSTIMIYYGTFKGSPVKCLDVGNTVVRVLRRAGLSVEWDGDTKKGIEVVCEEWRKRLIVKEGDLDEADSDYYSDDDKEGGEEEEIETEDSEMGYLSEGELSGLLQDASEPI</sequence>
<evidence type="ECO:0000313" key="4">
    <source>
        <dbReference type="Proteomes" id="UP000034164"/>
    </source>
</evidence>
<dbReference type="VEuPathDB" id="FungiDB:EMCG_05157"/>
<protein>
    <recommendedName>
        <fullName evidence="2">DUF6891 domain-containing protein</fullName>
    </recommendedName>
</protein>
<name>A0A0G2HPW7_9EURO</name>
<gene>
    <name evidence="3" type="ORF">EMCG_05157</name>
</gene>
<reference evidence="4" key="1">
    <citation type="journal article" date="2015" name="PLoS Genet.">
        <title>The dynamic genome and transcriptome of the human fungal pathogen Blastomyces and close relative Emmonsia.</title>
        <authorList>
            <person name="Munoz J.F."/>
            <person name="Gauthier G.M."/>
            <person name="Desjardins C.A."/>
            <person name="Gallo J.E."/>
            <person name="Holder J."/>
            <person name="Sullivan T.D."/>
            <person name="Marty A.J."/>
            <person name="Carmen J.C."/>
            <person name="Chen Z."/>
            <person name="Ding L."/>
            <person name="Gujja S."/>
            <person name="Magrini V."/>
            <person name="Misas E."/>
            <person name="Mitreva M."/>
            <person name="Priest M."/>
            <person name="Saif S."/>
            <person name="Whiston E.A."/>
            <person name="Young S."/>
            <person name="Zeng Q."/>
            <person name="Goldman W.E."/>
            <person name="Mardis E.R."/>
            <person name="Taylor J.W."/>
            <person name="McEwen J.G."/>
            <person name="Clay O.K."/>
            <person name="Klein B.S."/>
            <person name="Cuomo C.A."/>
        </authorList>
    </citation>
    <scope>NUCLEOTIDE SEQUENCE [LARGE SCALE GENOMIC DNA]</scope>
    <source>
        <strain evidence="4">UAMH 3008</strain>
    </source>
</reference>
<feature type="region of interest" description="Disordered" evidence="1">
    <location>
        <begin position="203"/>
        <end position="247"/>
    </location>
</feature>
<evidence type="ECO:0000259" key="2">
    <source>
        <dbReference type="Pfam" id="PF21831"/>
    </source>
</evidence>
<comment type="caution">
    <text evidence="3">The sequence shown here is derived from an EMBL/GenBank/DDBJ whole genome shotgun (WGS) entry which is preliminary data.</text>
</comment>
<dbReference type="InterPro" id="IPR054186">
    <property type="entry name" value="DUF6891"/>
</dbReference>
<dbReference type="Proteomes" id="UP000034164">
    <property type="component" value="Unassembled WGS sequence"/>
</dbReference>
<organism evidence="3 4">
    <name type="scientific">[Emmonsia] crescens</name>
    <dbReference type="NCBI Taxonomy" id="73230"/>
    <lineage>
        <taxon>Eukaryota</taxon>
        <taxon>Fungi</taxon>
        <taxon>Dikarya</taxon>
        <taxon>Ascomycota</taxon>
        <taxon>Pezizomycotina</taxon>
        <taxon>Eurotiomycetes</taxon>
        <taxon>Eurotiomycetidae</taxon>
        <taxon>Onygenales</taxon>
        <taxon>Ajellomycetaceae</taxon>
        <taxon>Emergomyces</taxon>
    </lineage>
</organism>
<dbReference type="Pfam" id="PF21831">
    <property type="entry name" value="DUF6891"/>
    <property type="match status" value="1"/>
</dbReference>
<dbReference type="EMBL" id="LCZI01001579">
    <property type="protein sequence ID" value="KKZ60132.1"/>
    <property type="molecule type" value="Genomic_DNA"/>
</dbReference>
<dbReference type="OrthoDB" id="4179397at2759"/>
<accession>A0A0G2HPW7</accession>
<evidence type="ECO:0000313" key="3">
    <source>
        <dbReference type="EMBL" id="KKZ60132.1"/>
    </source>
</evidence>
<feature type="compositionally biased region" description="Low complexity" evidence="1">
    <location>
        <begin position="228"/>
        <end position="240"/>
    </location>
</feature>
<feature type="compositionally biased region" description="Acidic residues" evidence="1">
    <location>
        <begin position="203"/>
        <end position="227"/>
    </location>
</feature>
<feature type="domain" description="DUF6891" evidence="2">
    <location>
        <begin position="4"/>
        <end position="193"/>
    </location>
</feature>
<dbReference type="AlphaFoldDB" id="A0A0G2HPW7"/>